<sequence length="213" mass="24152">MGARTLRLPIITDIKHKGMHFIIMDSPSKTNVPYFVEECSKLNVSDVVRVCEDRYPVEPFENAGICVHHWEFSDGSPPPENILTEWFTLLRNRFYGENNTAHVDQNHLVPGPIAVHCIAGYGRAPVLVAVALMELGMSSEDAIELIRSKRKEVIFLPPPPKKEQSLLKDICPLVQFVDFHAVIFIIFHLNLSTVIFRCLFVCSLTLDIFAMAY</sequence>
<feature type="domain" description="Tyrosine specific protein phosphatases" evidence="1">
    <location>
        <begin position="111"/>
        <end position="154"/>
    </location>
</feature>
<dbReference type="PROSITE" id="PS50056">
    <property type="entry name" value="TYR_PHOSPHATASE_2"/>
    <property type="match status" value="1"/>
</dbReference>
<dbReference type="InterPro" id="IPR029021">
    <property type="entry name" value="Prot-tyrosine_phosphatase-like"/>
</dbReference>
<dbReference type="WBParaSite" id="SRDH1_25290.1">
    <property type="protein sequence ID" value="SRDH1_25290.1"/>
    <property type="gene ID" value="SRDH1_25290"/>
</dbReference>
<evidence type="ECO:0000313" key="2">
    <source>
        <dbReference type="Proteomes" id="UP000050792"/>
    </source>
</evidence>
<dbReference type="AlphaFoldDB" id="A0AA85EUM1"/>
<dbReference type="InterPro" id="IPR050561">
    <property type="entry name" value="PTP"/>
</dbReference>
<evidence type="ECO:0000313" key="3">
    <source>
        <dbReference type="WBParaSite" id="SRDH1_25290.1"/>
    </source>
</evidence>
<dbReference type="PANTHER" id="PTHR23339">
    <property type="entry name" value="TYROSINE SPECIFIC PROTEIN PHOSPHATASE AND DUAL SPECIFICITY PROTEIN PHOSPHATASE"/>
    <property type="match status" value="1"/>
</dbReference>
<dbReference type="Gene3D" id="3.90.190.10">
    <property type="entry name" value="Protein tyrosine phosphatase superfamily"/>
    <property type="match status" value="1"/>
</dbReference>
<dbReference type="SUPFAM" id="SSF52799">
    <property type="entry name" value="(Phosphotyrosine protein) phosphatases II"/>
    <property type="match status" value="1"/>
</dbReference>
<dbReference type="InterPro" id="IPR000387">
    <property type="entry name" value="Tyr_Pase_dom"/>
</dbReference>
<reference evidence="2" key="1">
    <citation type="submission" date="2022-06" db="EMBL/GenBank/DDBJ databases">
        <authorList>
            <person name="Berger JAMES D."/>
            <person name="Berger JAMES D."/>
        </authorList>
    </citation>
    <scope>NUCLEOTIDE SEQUENCE [LARGE SCALE GENOMIC DNA]</scope>
</reference>
<organism evidence="2 3">
    <name type="scientific">Schistosoma rodhaini</name>
    <dbReference type="NCBI Taxonomy" id="6188"/>
    <lineage>
        <taxon>Eukaryota</taxon>
        <taxon>Metazoa</taxon>
        <taxon>Spiralia</taxon>
        <taxon>Lophotrochozoa</taxon>
        <taxon>Platyhelminthes</taxon>
        <taxon>Trematoda</taxon>
        <taxon>Digenea</taxon>
        <taxon>Strigeidida</taxon>
        <taxon>Schistosomatoidea</taxon>
        <taxon>Schistosomatidae</taxon>
        <taxon>Schistosoma</taxon>
    </lineage>
</organism>
<protein>
    <recommendedName>
        <fullName evidence="1">Tyrosine specific protein phosphatases domain-containing protein</fullName>
    </recommendedName>
</protein>
<name>A0AA85EUM1_9TREM</name>
<reference evidence="3" key="2">
    <citation type="submission" date="2023-11" db="UniProtKB">
        <authorList>
            <consortium name="WormBaseParasite"/>
        </authorList>
    </citation>
    <scope>IDENTIFICATION</scope>
</reference>
<dbReference type="Proteomes" id="UP000050792">
    <property type="component" value="Unassembled WGS sequence"/>
</dbReference>
<keyword evidence="2" id="KW-1185">Reference proteome</keyword>
<proteinExistence type="predicted"/>
<evidence type="ECO:0000259" key="1">
    <source>
        <dbReference type="PROSITE" id="PS50056"/>
    </source>
</evidence>
<dbReference type="CDD" id="cd14500">
    <property type="entry name" value="PTP-IVa"/>
    <property type="match status" value="1"/>
</dbReference>
<accession>A0AA85EUM1</accession>